<proteinExistence type="predicted"/>
<dbReference type="InterPro" id="IPR018775">
    <property type="entry name" value="RlaP"/>
</dbReference>
<dbReference type="RefSeq" id="WP_237384045.1">
    <property type="nucleotide sequence ID" value="NZ_CP071793.1"/>
</dbReference>
<gene>
    <name evidence="1" type="ORF">J3U87_15965</name>
</gene>
<sequence>MTKKEERFTKEHLIPVGTKVVTTTDVEATNSHPAFPKGAVGMIAAQPDDQTAAYRVKLVDGQEGMFRRDQVTTLSRFQARGIDEGLSEERLWDCVIYRCIVGSRAYGLDHDASDTDIRGIYLPPAELHWSLFALPEQLEDKTNELCFWELQKFLNLALKANPNILECLYTPLITFKTPVTEALLAIREAFLSKLAYQTYNGYVLSQFKKMTQRLARGEEHVNWKHAMHLIRLLYAGIGILRDRRVMVRVGEEKRPLLSSIRHGELSWEAVDTLRTKLHAEFEEAFLNCTLPDRPDYDTVNQFLIEARRSATKTLHSS</sequence>
<organism evidence="1 2">
    <name type="scientific">Sulfidibacter corallicola</name>
    <dbReference type="NCBI Taxonomy" id="2818388"/>
    <lineage>
        <taxon>Bacteria</taxon>
        <taxon>Pseudomonadati</taxon>
        <taxon>Acidobacteriota</taxon>
        <taxon>Holophagae</taxon>
        <taxon>Acanthopleuribacterales</taxon>
        <taxon>Acanthopleuribacteraceae</taxon>
        <taxon>Sulfidibacter</taxon>
    </lineage>
</organism>
<dbReference type="AlphaFoldDB" id="A0A8A4U5D5"/>
<evidence type="ECO:0000313" key="2">
    <source>
        <dbReference type="Proteomes" id="UP000663929"/>
    </source>
</evidence>
<dbReference type="Pfam" id="PF10127">
    <property type="entry name" value="RlaP"/>
    <property type="match status" value="1"/>
</dbReference>
<reference evidence="1" key="1">
    <citation type="submission" date="2021-03" db="EMBL/GenBank/DDBJ databases">
        <title>Acanthopleuribacteraceae sp. M133.</title>
        <authorList>
            <person name="Wang G."/>
        </authorList>
    </citation>
    <scope>NUCLEOTIDE SEQUENCE</scope>
    <source>
        <strain evidence="1">M133</strain>
    </source>
</reference>
<name>A0A8A4U5D5_SULCO</name>
<dbReference type="Proteomes" id="UP000663929">
    <property type="component" value="Chromosome"/>
</dbReference>
<keyword evidence="2" id="KW-1185">Reference proteome</keyword>
<protein>
    <submittedName>
        <fullName evidence="1">Nucleotidyltransferase domain-containing protein</fullName>
    </submittedName>
</protein>
<dbReference type="PANTHER" id="PTHR34817:SF2">
    <property type="entry name" value="NUCLEOTIDYLTRANSFERASE"/>
    <property type="match status" value="1"/>
</dbReference>
<accession>A0A8A4U5D5</accession>
<dbReference type="EMBL" id="CP071793">
    <property type="protein sequence ID" value="QTD53945.1"/>
    <property type="molecule type" value="Genomic_DNA"/>
</dbReference>
<evidence type="ECO:0000313" key="1">
    <source>
        <dbReference type="EMBL" id="QTD53945.1"/>
    </source>
</evidence>
<dbReference type="PANTHER" id="PTHR34817">
    <property type="entry name" value="NUCLEOTIDYLTRANSFERASE"/>
    <property type="match status" value="1"/>
</dbReference>
<dbReference type="KEGG" id="scor:J3U87_15965"/>